<organism evidence="5 6">
    <name type="scientific">Macrostomum lignano</name>
    <dbReference type="NCBI Taxonomy" id="282301"/>
    <lineage>
        <taxon>Eukaryota</taxon>
        <taxon>Metazoa</taxon>
        <taxon>Spiralia</taxon>
        <taxon>Lophotrochozoa</taxon>
        <taxon>Platyhelminthes</taxon>
        <taxon>Rhabditophora</taxon>
        <taxon>Macrostomorpha</taxon>
        <taxon>Macrostomida</taxon>
        <taxon>Macrostomidae</taxon>
        <taxon>Macrostomum</taxon>
    </lineage>
</organism>
<sequence>MRCSCMNSGFWFRRLASLTVCCLLLAIRAASKPPCPAQAPCQCTDLRIKCVQRESESLNYLDRVPYFVPSNRETRWSYNFHELRVREHAMTQLTLQFHWGVLNVRRVEVTSSLVREIQPGAFQGLLGVESLNLSHNLLSSLGNEDLRDLPSLRELVLHNNLIKTVALGAFRHTAFIAKLYLSHNYITEVPPGIRQLTNLMNLYLQFNKISTIPDNAFHGLRKLIILDLGALQRDLVIQRRAFCGLTSPQSADSSVGVQDGGGLVALYLRGNILRQLDLCAIGQARSLRGLNLTATFFPCSCQTASFANRRDWSRWYGFSPRFVTFDRSLLHDCSPQCRPQPCVDACAEPSSSFDSPPFKTSDPAQEAESTWFDSTRLQVRGGEAGSNNEGKGAARLLLSATFAAAPPLLLRLSVQLLTSW</sequence>
<reference evidence="5 6" key="1">
    <citation type="submission" date="2017-06" db="EMBL/GenBank/DDBJ databases">
        <title>A platform for efficient transgenesis in Macrostomum lignano, a flatworm model organism for stem cell research.</title>
        <authorList>
            <person name="Berezikov E."/>
        </authorList>
    </citation>
    <scope>NUCLEOTIDE SEQUENCE [LARGE SCALE GENOMIC DNA]</scope>
    <source>
        <strain evidence="5">DV1</strain>
        <tissue evidence="5">Whole organism</tissue>
    </source>
</reference>
<feature type="chain" id="PRO_5012808776" description="LRRNT domain-containing protein" evidence="4">
    <location>
        <begin position="32"/>
        <end position="420"/>
    </location>
</feature>
<dbReference type="EMBL" id="NIVC01000323">
    <property type="protein sequence ID" value="PAA85481.1"/>
    <property type="molecule type" value="Genomic_DNA"/>
</dbReference>
<dbReference type="PANTHER" id="PTHR24373:SF387">
    <property type="entry name" value="LEUCINE-RICH REPEATS AND IMMUNOGLOBULIN-LIKE DOMAINS PROTEIN SMA-10"/>
    <property type="match status" value="1"/>
</dbReference>
<evidence type="ECO:0000256" key="4">
    <source>
        <dbReference type="SAM" id="SignalP"/>
    </source>
</evidence>
<evidence type="ECO:0008006" key="7">
    <source>
        <dbReference type="Google" id="ProtNLM"/>
    </source>
</evidence>
<dbReference type="Proteomes" id="UP000215902">
    <property type="component" value="Unassembled WGS sequence"/>
</dbReference>
<dbReference type="InterPro" id="IPR032675">
    <property type="entry name" value="LRR_dom_sf"/>
</dbReference>
<keyword evidence="6" id="KW-1185">Reference proteome</keyword>
<dbReference type="SUPFAM" id="SSF52058">
    <property type="entry name" value="L domain-like"/>
    <property type="match status" value="1"/>
</dbReference>
<evidence type="ECO:0000256" key="2">
    <source>
        <dbReference type="ARBA" id="ARBA00022729"/>
    </source>
</evidence>
<keyword evidence="3" id="KW-0677">Repeat</keyword>
<evidence type="ECO:0000256" key="3">
    <source>
        <dbReference type="ARBA" id="ARBA00022737"/>
    </source>
</evidence>
<comment type="caution">
    <text evidence="5">The sequence shown here is derived from an EMBL/GenBank/DDBJ whole genome shotgun (WGS) entry which is preliminary data.</text>
</comment>
<dbReference type="GO" id="GO:0005615">
    <property type="term" value="C:extracellular space"/>
    <property type="evidence" value="ECO:0007669"/>
    <property type="project" value="TreeGrafter"/>
</dbReference>
<accession>A0A267GHG5</accession>
<dbReference type="OrthoDB" id="6157067at2759"/>
<dbReference type="Gene3D" id="3.80.10.10">
    <property type="entry name" value="Ribonuclease Inhibitor"/>
    <property type="match status" value="1"/>
</dbReference>
<dbReference type="Pfam" id="PF13855">
    <property type="entry name" value="LRR_8"/>
    <property type="match status" value="2"/>
</dbReference>
<dbReference type="SMART" id="SM00369">
    <property type="entry name" value="LRR_TYP"/>
    <property type="match status" value="3"/>
</dbReference>
<keyword evidence="1" id="KW-0433">Leucine-rich repeat</keyword>
<dbReference type="STRING" id="282301.A0A267GHG5"/>
<gene>
    <name evidence="5" type="ORF">BOX15_Mlig028158g1</name>
</gene>
<evidence type="ECO:0000313" key="6">
    <source>
        <dbReference type="Proteomes" id="UP000215902"/>
    </source>
</evidence>
<dbReference type="PANTHER" id="PTHR24373">
    <property type="entry name" value="SLIT RELATED LEUCINE-RICH REPEAT NEURONAL PROTEIN"/>
    <property type="match status" value="1"/>
</dbReference>
<dbReference type="InterPro" id="IPR003591">
    <property type="entry name" value="Leu-rich_rpt_typical-subtyp"/>
</dbReference>
<keyword evidence="2 4" id="KW-0732">Signal</keyword>
<dbReference type="PROSITE" id="PS51450">
    <property type="entry name" value="LRR"/>
    <property type="match status" value="1"/>
</dbReference>
<feature type="signal peptide" evidence="4">
    <location>
        <begin position="1"/>
        <end position="31"/>
    </location>
</feature>
<dbReference type="AlphaFoldDB" id="A0A267GHG5"/>
<evidence type="ECO:0000256" key="1">
    <source>
        <dbReference type="ARBA" id="ARBA00022614"/>
    </source>
</evidence>
<proteinExistence type="predicted"/>
<dbReference type="InterPro" id="IPR001611">
    <property type="entry name" value="Leu-rich_rpt"/>
</dbReference>
<evidence type="ECO:0000313" key="5">
    <source>
        <dbReference type="EMBL" id="PAA85481.1"/>
    </source>
</evidence>
<name>A0A267GHG5_9PLAT</name>
<dbReference type="InterPro" id="IPR050328">
    <property type="entry name" value="Dev_Immune_Receptor"/>
</dbReference>
<dbReference type="GO" id="GO:0031012">
    <property type="term" value="C:extracellular matrix"/>
    <property type="evidence" value="ECO:0007669"/>
    <property type="project" value="TreeGrafter"/>
</dbReference>
<protein>
    <recommendedName>
        <fullName evidence="7">LRRNT domain-containing protein</fullName>
    </recommendedName>
</protein>